<dbReference type="RefSeq" id="WP_027952319.1">
    <property type="nucleotide sequence ID" value="NZ_JADU01000016.1"/>
</dbReference>
<feature type="coiled-coil region" evidence="1">
    <location>
        <begin position="295"/>
        <end position="326"/>
    </location>
</feature>
<comment type="caution">
    <text evidence="3">The sequence shown here is derived from an EMBL/GenBank/DDBJ whole genome shotgun (WGS) entry which is preliminary data.</text>
</comment>
<evidence type="ECO:0000313" key="3">
    <source>
        <dbReference type="EMBL" id="MFB9897635.1"/>
    </source>
</evidence>
<dbReference type="Proteomes" id="UP001589688">
    <property type="component" value="Unassembled WGS sequence"/>
</dbReference>
<evidence type="ECO:0000256" key="1">
    <source>
        <dbReference type="SAM" id="Coils"/>
    </source>
</evidence>
<dbReference type="Gene3D" id="1.20.5.340">
    <property type="match status" value="1"/>
</dbReference>
<keyword evidence="2" id="KW-0732">Signal</keyword>
<dbReference type="PROSITE" id="PS51257">
    <property type="entry name" value="PROKAR_LIPOPROTEIN"/>
    <property type="match status" value="1"/>
</dbReference>
<proteinExistence type="predicted"/>
<keyword evidence="1" id="KW-0175">Coiled coil</keyword>
<feature type="coiled-coil region" evidence="1">
    <location>
        <begin position="615"/>
        <end position="653"/>
    </location>
</feature>
<feature type="signal peptide" evidence="2">
    <location>
        <begin position="1"/>
        <end position="19"/>
    </location>
</feature>
<reference evidence="3 4" key="1">
    <citation type="submission" date="2024-09" db="EMBL/GenBank/DDBJ databases">
        <authorList>
            <person name="Sun Q."/>
            <person name="Mori K."/>
        </authorList>
    </citation>
    <scope>NUCLEOTIDE SEQUENCE [LARGE SCALE GENOMIC DNA]</scope>
    <source>
        <strain evidence="3 4">ATCC 51272</strain>
    </source>
</reference>
<evidence type="ECO:0000313" key="4">
    <source>
        <dbReference type="Proteomes" id="UP001589688"/>
    </source>
</evidence>
<protein>
    <submittedName>
        <fullName evidence="3">Uncharacterized protein</fullName>
    </submittedName>
</protein>
<keyword evidence="4" id="KW-1185">Reference proteome</keyword>
<feature type="chain" id="PRO_5045574591" evidence="2">
    <location>
        <begin position="20"/>
        <end position="823"/>
    </location>
</feature>
<evidence type="ECO:0000256" key="2">
    <source>
        <dbReference type="SAM" id="SignalP"/>
    </source>
</evidence>
<dbReference type="EMBL" id="JBHLZF010000002">
    <property type="protein sequence ID" value="MFB9897635.1"/>
    <property type="molecule type" value="Genomic_DNA"/>
</dbReference>
<organism evidence="3 4">
    <name type="scientific">Hallella seregens ATCC 51272</name>
    <dbReference type="NCBI Taxonomy" id="1336250"/>
    <lineage>
        <taxon>Bacteria</taxon>
        <taxon>Pseudomonadati</taxon>
        <taxon>Bacteroidota</taxon>
        <taxon>Bacteroidia</taxon>
        <taxon>Bacteroidales</taxon>
        <taxon>Prevotellaceae</taxon>
        <taxon>Hallella</taxon>
    </lineage>
</organism>
<gene>
    <name evidence="3" type="ORF">ACFFK8_07445</name>
</gene>
<sequence length="823" mass="87808">MKKRITNCLLVAAMLSATAGVFVSCKDYDGDSAWNERTAQNTSLIEALTQQVNSLKTAQANCKAQCRATQDSLAAVTKVNEAAINKNATDIKTSVDALTALINQNSTDIAANKASIQTAEQAIAQHKDAIDLLNQTVAANGRTIAQNSADIISLTARVQALESADQVLDQKINTLSTTLNTRTDSVVNAINEVNLTVLNVLNKVNTLDATLTSALVRLTNVEATAGEALTKANDNKTLISTLQGTVTGLETQVAELFRKALADSTLAAQAYTLADSAAKLANENLDKINAQNVTIANLEQAYKDADKVLKNQIDALSSRVEALENAYKKQVTSIMVNGAINPLFGYYAVPTGDVRSTIVAAYYGTPAQFQFPTANAGYYADATSKLSAVDLDITGVTSETLGGGTIVTEDGAVGNAGTVYMTLNPVGTPLDGKTFALVNSQGEASPVTLSAVKSSDAVLNFGYTRANTNGFYESQATVKAADVQSIKPAVNLGELKEAATTLLKELRHNKPLSLTKISSLVYNNMTNVLPALALKTTWNDGTGNQSVLSQYVVAATAVKPLSFSSLRNISYRIPTISALQQLNLNIKNITVEKLTGSDYNIVVENASGDKTKYTAEGVDKLVDDLNKRLGDLEKDVNEQIDNAENKLNNKGNNYVNKANSLISKYNKFANRFNHFIAHINDYLQPSLLCGKGDAQLYQVSGTPYGADALATGSSLLLTTHSFEYLAPAYKKWIAVTNVWENSNDAVKDVVLNQSVTSAQNGSAALQAALRAANGGENMNKVVFGTIRHAKLGTLQSGKVYEISYSAVDYSGKVAARKYYVRGK</sequence>
<name>A0ABV5ZL23_9BACT</name>
<accession>A0ABV5ZL23</accession>